<dbReference type="SUPFAM" id="SSF51366">
    <property type="entry name" value="Ribulose-phoshate binding barrel"/>
    <property type="match status" value="1"/>
</dbReference>
<keyword evidence="4 8" id="KW-0028">Amino-acid biosynthesis</keyword>
<name>A0A1D3L0Q4_9EURY</name>
<dbReference type="InterPro" id="IPR011060">
    <property type="entry name" value="RibuloseP-bd_barrel"/>
</dbReference>
<dbReference type="GeneID" id="30411457"/>
<dbReference type="Gene3D" id="3.20.20.70">
    <property type="entry name" value="Aldolase class I"/>
    <property type="match status" value="1"/>
</dbReference>
<evidence type="ECO:0000259" key="9">
    <source>
        <dbReference type="Pfam" id="PF00697"/>
    </source>
</evidence>
<dbReference type="OrthoDB" id="27513at2157"/>
<protein>
    <recommendedName>
        <fullName evidence="8">N-(5'-phosphoribosyl)anthranilate isomerase</fullName>
        <shortName evidence="8">PRAI</shortName>
        <ecNumber evidence="8">5.3.1.24</ecNumber>
    </recommendedName>
</protein>
<keyword evidence="6 8" id="KW-0057">Aromatic amino acid biosynthesis</keyword>
<dbReference type="InterPro" id="IPR013785">
    <property type="entry name" value="Aldolase_TIM"/>
</dbReference>
<dbReference type="UniPathway" id="UPA00035">
    <property type="reaction ID" value="UER00042"/>
</dbReference>
<dbReference type="EMBL" id="LT607756">
    <property type="protein sequence ID" value="SCG85175.1"/>
    <property type="molecule type" value="Genomic_DNA"/>
</dbReference>
<dbReference type="GO" id="GO:0000162">
    <property type="term" value="P:L-tryptophan biosynthetic process"/>
    <property type="evidence" value="ECO:0007669"/>
    <property type="project" value="UniProtKB-UniRule"/>
</dbReference>
<keyword evidence="11" id="KW-1185">Reference proteome</keyword>
<proteinExistence type="inferred from homology"/>
<dbReference type="HAMAP" id="MF_00135">
    <property type="entry name" value="PRAI"/>
    <property type="match status" value="1"/>
</dbReference>
<dbReference type="KEGG" id="mcub:MCBB_0601"/>
<keyword evidence="5 8" id="KW-0822">Tryptophan biosynthesis</keyword>
<evidence type="ECO:0000256" key="7">
    <source>
        <dbReference type="ARBA" id="ARBA00023235"/>
    </source>
</evidence>
<evidence type="ECO:0000256" key="8">
    <source>
        <dbReference type="HAMAP-Rule" id="MF_00135"/>
    </source>
</evidence>
<evidence type="ECO:0000256" key="2">
    <source>
        <dbReference type="ARBA" id="ARBA00004664"/>
    </source>
</evidence>
<evidence type="ECO:0000256" key="5">
    <source>
        <dbReference type="ARBA" id="ARBA00022822"/>
    </source>
</evidence>
<keyword evidence="7 8" id="KW-0413">Isomerase</keyword>
<dbReference type="AlphaFoldDB" id="A0A1D3L0Q4"/>
<comment type="catalytic activity">
    <reaction evidence="1 8">
        <text>N-(5-phospho-beta-D-ribosyl)anthranilate = 1-(2-carboxyphenylamino)-1-deoxy-D-ribulose 5-phosphate</text>
        <dbReference type="Rhea" id="RHEA:21540"/>
        <dbReference type="ChEBI" id="CHEBI:18277"/>
        <dbReference type="ChEBI" id="CHEBI:58613"/>
        <dbReference type="EC" id="5.3.1.24"/>
    </reaction>
</comment>
<comment type="pathway">
    <text evidence="2 8">Amino-acid biosynthesis; L-tryptophan biosynthesis; L-tryptophan from chorismate: step 3/5.</text>
</comment>
<dbReference type="EC" id="5.3.1.24" evidence="8"/>
<evidence type="ECO:0000256" key="6">
    <source>
        <dbReference type="ARBA" id="ARBA00023141"/>
    </source>
</evidence>
<evidence type="ECO:0000256" key="3">
    <source>
        <dbReference type="ARBA" id="ARBA00007571"/>
    </source>
</evidence>
<dbReference type="InterPro" id="IPR044643">
    <property type="entry name" value="TrpF_fam"/>
</dbReference>
<evidence type="ECO:0000313" key="11">
    <source>
        <dbReference type="Proteomes" id="UP000094707"/>
    </source>
</evidence>
<gene>
    <name evidence="8 10" type="primary">trpF</name>
    <name evidence="10" type="ORF">MCBB_0601</name>
</gene>
<dbReference type="Pfam" id="PF00697">
    <property type="entry name" value="PRAI"/>
    <property type="match status" value="1"/>
</dbReference>
<evidence type="ECO:0000256" key="1">
    <source>
        <dbReference type="ARBA" id="ARBA00001164"/>
    </source>
</evidence>
<dbReference type="CDD" id="cd00405">
    <property type="entry name" value="PRAI"/>
    <property type="match status" value="1"/>
</dbReference>
<dbReference type="InterPro" id="IPR001240">
    <property type="entry name" value="PRAI_dom"/>
</dbReference>
<comment type="similarity">
    <text evidence="3 8">Belongs to the TrpF family.</text>
</comment>
<dbReference type="STRING" id="118062.MCBB_0601"/>
<sequence>MKIKICGMTRPEDVRTCEDAGADFLGFINIKRSKRFVELEDVVELRSLLEDKNRAVLVLEPETIEEAIFAIEKTGIKILQLHSLSPYGIKYLKWRDCFKTCPLEEDLRIVRAVGISDELSDEKKREIEDFARVCDALIFDYEVEGKSGGTGRQIPIETAVEASKIAKNIKKSIKTVLAGGMNTERIKAHEKILNEHFDCVDINSGVEDTPGIKNPLKIRDLFNKSLK</sequence>
<feature type="domain" description="N-(5'phosphoribosyl) anthranilate isomerase (PRAI)" evidence="9">
    <location>
        <begin position="3"/>
        <end position="223"/>
    </location>
</feature>
<dbReference type="RefSeq" id="WP_071906369.1">
    <property type="nucleotide sequence ID" value="NZ_LT607756.1"/>
</dbReference>
<evidence type="ECO:0000256" key="4">
    <source>
        <dbReference type="ARBA" id="ARBA00022605"/>
    </source>
</evidence>
<dbReference type="Proteomes" id="UP000094707">
    <property type="component" value="Chromosome I"/>
</dbReference>
<reference evidence="10 11" key="1">
    <citation type="submission" date="2016-08" db="EMBL/GenBank/DDBJ databases">
        <authorList>
            <person name="Seilhamer J.J."/>
        </authorList>
    </citation>
    <scope>NUCLEOTIDE SEQUENCE [LARGE SCALE GENOMIC DNA]</scope>
    <source>
        <strain evidence="10">Buetzberg</strain>
    </source>
</reference>
<dbReference type="PANTHER" id="PTHR42894">
    <property type="entry name" value="N-(5'-PHOSPHORIBOSYL)ANTHRANILATE ISOMERASE"/>
    <property type="match status" value="1"/>
</dbReference>
<organism evidence="10 11">
    <name type="scientific">Methanobacterium congolense</name>
    <dbReference type="NCBI Taxonomy" id="118062"/>
    <lineage>
        <taxon>Archaea</taxon>
        <taxon>Methanobacteriati</taxon>
        <taxon>Methanobacteriota</taxon>
        <taxon>Methanomada group</taxon>
        <taxon>Methanobacteria</taxon>
        <taxon>Methanobacteriales</taxon>
        <taxon>Methanobacteriaceae</taxon>
        <taxon>Methanobacterium</taxon>
    </lineage>
</organism>
<dbReference type="PANTHER" id="PTHR42894:SF1">
    <property type="entry name" value="N-(5'-PHOSPHORIBOSYL)ANTHRANILATE ISOMERASE"/>
    <property type="match status" value="1"/>
</dbReference>
<dbReference type="GO" id="GO:0004640">
    <property type="term" value="F:phosphoribosylanthranilate isomerase activity"/>
    <property type="evidence" value="ECO:0007669"/>
    <property type="project" value="UniProtKB-UniRule"/>
</dbReference>
<accession>A0A1D3L0Q4</accession>
<evidence type="ECO:0000313" key="10">
    <source>
        <dbReference type="EMBL" id="SCG85175.1"/>
    </source>
</evidence>